<accession>A0ABR2EEQ4</accession>
<organism evidence="2 3">
    <name type="scientific">Hibiscus sabdariffa</name>
    <name type="common">roselle</name>
    <dbReference type="NCBI Taxonomy" id="183260"/>
    <lineage>
        <taxon>Eukaryota</taxon>
        <taxon>Viridiplantae</taxon>
        <taxon>Streptophyta</taxon>
        <taxon>Embryophyta</taxon>
        <taxon>Tracheophyta</taxon>
        <taxon>Spermatophyta</taxon>
        <taxon>Magnoliopsida</taxon>
        <taxon>eudicotyledons</taxon>
        <taxon>Gunneridae</taxon>
        <taxon>Pentapetalae</taxon>
        <taxon>rosids</taxon>
        <taxon>malvids</taxon>
        <taxon>Malvales</taxon>
        <taxon>Malvaceae</taxon>
        <taxon>Malvoideae</taxon>
        <taxon>Hibiscus</taxon>
    </lineage>
</organism>
<proteinExistence type="predicted"/>
<protein>
    <submittedName>
        <fullName evidence="2">Uncharacterized protein</fullName>
    </submittedName>
</protein>
<sequence length="68" mass="7903">MRASYRPHMNHLSRRELMDQLSDGISKGNLNAGKISSHRATETKREKKDIRKEREEGHLNEEGKGKKM</sequence>
<dbReference type="EMBL" id="JBBPBM010000017">
    <property type="protein sequence ID" value="KAK8556793.1"/>
    <property type="molecule type" value="Genomic_DNA"/>
</dbReference>
<keyword evidence="3" id="KW-1185">Reference proteome</keyword>
<name>A0ABR2EEQ4_9ROSI</name>
<evidence type="ECO:0000256" key="1">
    <source>
        <dbReference type="SAM" id="MobiDB-lite"/>
    </source>
</evidence>
<comment type="caution">
    <text evidence="2">The sequence shown here is derived from an EMBL/GenBank/DDBJ whole genome shotgun (WGS) entry which is preliminary data.</text>
</comment>
<evidence type="ECO:0000313" key="2">
    <source>
        <dbReference type="EMBL" id="KAK8556793.1"/>
    </source>
</evidence>
<feature type="compositionally biased region" description="Basic and acidic residues" evidence="1">
    <location>
        <begin position="39"/>
        <end position="68"/>
    </location>
</feature>
<dbReference type="Proteomes" id="UP001472677">
    <property type="component" value="Unassembled WGS sequence"/>
</dbReference>
<gene>
    <name evidence="2" type="ORF">V6N12_003187</name>
</gene>
<evidence type="ECO:0000313" key="3">
    <source>
        <dbReference type="Proteomes" id="UP001472677"/>
    </source>
</evidence>
<reference evidence="2 3" key="1">
    <citation type="journal article" date="2024" name="G3 (Bethesda)">
        <title>Genome assembly of Hibiscus sabdariffa L. provides insights into metabolisms of medicinal natural products.</title>
        <authorList>
            <person name="Kim T."/>
        </authorList>
    </citation>
    <scope>NUCLEOTIDE SEQUENCE [LARGE SCALE GENOMIC DNA]</scope>
    <source>
        <strain evidence="2">TK-2024</strain>
        <tissue evidence="2">Old leaves</tissue>
    </source>
</reference>
<feature type="region of interest" description="Disordered" evidence="1">
    <location>
        <begin position="24"/>
        <end position="68"/>
    </location>
</feature>